<protein>
    <submittedName>
        <fullName evidence="1">Uncharacterized protein</fullName>
    </submittedName>
</protein>
<reference evidence="1 2" key="1">
    <citation type="journal article" date="2014" name="Agronomy (Basel)">
        <title>A Draft Genome Sequence for Ensete ventricosum, the Drought-Tolerant Tree Against Hunger.</title>
        <authorList>
            <person name="Harrison J."/>
            <person name="Moore K.A."/>
            <person name="Paszkiewicz K."/>
            <person name="Jones T."/>
            <person name="Grant M."/>
            <person name="Ambacheew D."/>
            <person name="Muzemil S."/>
            <person name="Studholme D.J."/>
        </authorList>
    </citation>
    <scope>NUCLEOTIDE SEQUENCE [LARGE SCALE GENOMIC DNA]</scope>
</reference>
<sequence length="132" mass="14797">MTGIDSQILAAIAVVGVKWTNANKEGYFGKCYCSGFLNVLFWYLLTDGGAGPQCEAHGTRSVRDVKRSVKLTLPVFGLASYKFRGSIWTSNGVHERQLSSSLLQAADNWLRLLRVDHPDYSFFVSHYSAFRR</sequence>
<dbReference type="InterPro" id="IPR008507">
    <property type="entry name" value="DUF789"/>
</dbReference>
<evidence type="ECO:0000313" key="1">
    <source>
        <dbReference type="EMBL" id="RRT71512.1"/>
    </source>
</evidence>
<dbReference type="EMBL" id="AMZH03003689">
    <property type="protein sequence ID" value="RRT71512.1"/>
    <property type="molecule type" value="Genomic_DNA"/>
</dbReference>
<evidence type="ECO:0000313" key="2">
    <source>
        <dbReference type="Proteomes" id="UP000287651"/>
    </source>
</evidence>
<comment type="caution">
    <text evidence="1">The sequence shown here is derived from an EMBL/GenBank/DDBJ whole genome shotgun (WGS) entry which is preliminary data.</text>
</comment>
<dbReference type="Proteomes" id="UP000287651">
    <property type="component" value="Unassembled WGS sequence"/>
</dbReference>
<proteinExistence type="predicted"/>
<gene>
    <name evidence="1" type="ORF">B296_00001877</name>
</gene>
<organism evidence="1 2">
    <name type="scientific">Ensete ventricosum</name>
    <name type="common">Abyssinian banana</name>
    <name type="synonym">Musa ensete</name>
    <dbReference type="NCBI Taxonomy" id="4639"/>
    <lineage>
        <taxon>Eukaryota</taxon>
        <taxon>Viridiplantae</taxon>
        <taxon>Streptophyta</taxon>
        <taxon>Embryophyta</taxon>
        <taxon>Tracheophyta</taxon>
        <taxon>Spermatophyta</taxon>
        <taxon>Magnoliopsida</taxon>
        <taxon>Liliopsida</taxon>
        <taxon>Zingiberales</taxon>
        <taxon>Musaceae</taxon>
        <taxon>Ensete</taxon>
    </lineage>
</organism>
<accession>A0A427A5J2</accession>
<dbReference type="PANTHER" id="PTHR31343:SF8">
    <property type="entry name" value="OS07G0246600 PROTEIN"/>
    <property type="match status" value="1"/>
</dbReference>
<dbReference type="PANTHER" id="PTHR31343">
    <property type="entry name" value="T15D22.8"/>
    <property type="match status" value="1"/>
</dbReference>
<name>A0A427A5J2_ENSVE</name>
<dbReference type="AlphaFoldDB" id="A0A427A5J2"/>
<dbReference type="Pfam" id="PF05623">
    <property type="entry name" value="DUF789"/>
    <property type="match status" value="1"/>
</dbReference>